<dbReference type="HAMAP" id="MF_00376">
    <property type="entry name" value="Dephospho_CoA_kinase"/>
    <property type="match status" value="1"/>
</dbReference>
<dbReference type="GO" id="GO:0015937">
    <property type="term" value="P:coenzyme A biosynthetic process"/>
    <property type="evidence" value="ECO:0007669"/>
    <property type="project" value="UniProtKB-UniRule"/>
</dbReference>
<keyword evidence="2 5" id="KW-0547">Nucleotide-binding</keyword>
<dbReference type="eggNOG" id="COG0237">
    <property type="taxonomic scope" value="Bacteria"/>
</dbReference>
<comment type="catalytic activity">
    <reaction evidence="5">
        <text>3'-dephospho-CoA + ATP = ADP + CoA + H(+)</text>
        <dbReference type="Rhea" id="RHEA:18245"/>
        <dbReference type="ChEBI" id="CHEBI:15378"/>
        <dbReference type="ChEBI" id="CHEBI:30616"/>
        <dbReference type="ChEBI" id="CHEBI:57287"/>
        <dbReference type="ChEBI" id="CHEBI:57328"/>
        <dbReference type="ChEBI" id="CHEBI:456216"/>
        <dbReference type="EC" id="2.7.1.24"/>
    </reaction>
</comment>
<evidence type="ECO:0000313" key="7">
    <source>
        <dbReference type="EMBL" id="KEJ90643.1"/>
    </source>
</evidence>
<keyword evidence="8" id="KW-1185">Reference proteome</keyword>
<dbReference type="UniPathway" id="UPA00241">
    <property type="reaction ID" value="UER00356"/>
</dbReference>
<organism evidence="7 8">
    <name type="scientific">Sulfitobacter donghicola DSW-25 = KCTC 12864 = JCM 14565</name>
    <dbReference type="NCBI Taxonomy" id="1300350"/>
    <lineage>
        <taxon>Bacteria</taxon>
        <taxon>Pseudomonadati</taxon>
        <taxon>Pseudomonadota</taxon>
        <taxon>Alphaproteobacteria</taxon>
        <taxon>Rhodobacterales</taxon>
        <taxon>Roseobacteraceae</taxon>
        <taxon>Sulfitobacter</taxon>
    </lineage>
</organism>
<evidence type="ECO:0000256" key="2">
    <source>
        <dbReference type="ARBA" id="ARBA00022741"/>
    </source>
</evidence>
<keyword evidence="3 5" id="KW-0067">ATP-binding</keyword>
<dbReference type="OrthoDB" id="9812943at2"/>
<sequence length="195" mass="21206">MFLLGLTGSIGMGKSTTAKMFQELGCAVWDADAAVHRLYSKNGLAVEPFSKVFPESFVNGEVSRPALKQIIQSDPSALKRIETIVHPLVAKDRADFLADVKSDIVVLDIPLLFETGGDAAMDATACVFVDDETQEARVLERGTMTRDQFLAIKAKQMPAAEKCAKSTYVIQTDTLEHATSQVQKVVSTIRSQLNA</sequence>
<dbReference type="SUPFAM" id="SSF52540">
    <property type="entry name" value="P-loop containing nucleoside triphosphate hydrolases"/>
    <property type="match status" value="1"/>
</dbReference>
<dbReference type="PROSITE" id="PS51219">
    <property type="entry name" value="DPCK"/>
    <property type="match status" value="1"/>
</dbReference>
<evidence type="ECO:0000256" key="4">
    <source>
        <dbReference type="ARBA" id="ARBA00022993"/>
    </source>
</evidence>
<dbReference type="GO" id="GO:0005524">
    <property type="term" value="F:ATP binding"/>
    <property type="evidence" value="ECO:0007669"/>
    <property type="project" value="UniProtKB-UniRule"/>
</dbReference>
<evidence type="ECO:0000256" key="6">
    <source>
        <dbReference type="NCBIfam" id="TIGR00152"/>
    </source>
</evidence>
<dbReference type="GO" id="GO:0004140">
    <property type="term" value="F:dephospho-CoA kinase activity"/>
    <property type="evidence" value="ECO:0007669"/>
    <property type="project" value="UniProtKB-UniRule"/>
</dbReference>
<feature type="binding site" evidence="5">
    <location>
        <begin position="11"/>
        <end position="16"/>
    </location>
    <ligand>
        <name>ATP</name>
        <dbReference type="ChEBI" id="CHEBI:30616"/>
    </ligand>
</feature>
<comment type="subcellular location">
    <subcellularLocation>
        <location evidence="5">Cytoplasm</location>
    </subcellularLocation>
</comment>
<comment type="caution">
    <text evidence="7">The sequence shown here is derived from an EMBL/GenBank/DDBJ whole genome shotgun (WGS) entry which is preliminary data.</text>
</comment>
<dbReference type="Pfam" id="PF01121">
    <property type="entry name" value="CoaE"/>
    <property type="match status" value="1"/>
</dbReference>
<evidence type="ECO:0000256" key="3">
    <source>
        <dbReference type="ARBA" id="ARBA00022840"/>
    </source>
</evidence>
<comment type="function">
    <text evidence="5">Catalyzes the phosphorylation of the 3'-hydroxyl group of dephosphocoenzyme A to form coenzyme A.</text>
</comment>
<dbReference type="STRING" id="1300350.Z948_1614"/>
<keyword evidence="5 7" id="KW-0418">Kinase</keyword>
<dbReference type="CDD" id="cd02022">
    <property type="entry name" value="DPCK"/>
    <property type="match status" value="1"/>
</dbReference>
<comment type="pathway">
    <text evidence="5">Cofactor biosynthesis; coenzyme A biosynthesis; CoA from (R)-pantothenate: step 5/5.</text>
</comment>
<evidence type="ECO:0000313" key="8">
    <source>
        <dbReference type="Proteomes" id="UP000027734"/>
    </source>
</evidence>
<dbReference type="EC" id="2.7.1.24" evidence="5 6"/>
<protein>
    <recommendedName>
        <fullName evidence="5 6">Dephospho-CoA kinase</fullName>
        <ecNumber evidence="5 6">2.7.1.24</ecNumber>
    </recommendedName>
    <alternativeName>
        <fullName evidence="5">Dephosphocoenzyme A kinase</fullName>
    </alternativeName>
</protein>
<reference evidence="7 8" key="1">
    <citation type="submission" date="2014-01" db="EMBL/GenBank/DDBJ databases">
        <title>Sulfitobacter donghicola JCM 14565 Genome Sequencing.</title>
        <authorList>
            <person name="Lai Q."/>
            <person name="Hong Z."/>
        </authorList>
    </citation>
    <scope>NUCLEOTIDE SEQUENCE [LARGE SCALE GENOMIC DNA]</scope>
    <source>
        <strain evidence="7 8">JCM 14565</strain>
    </source>
</reference>
<evidence type="ECO:0000256" key="5">
    <source>
        <dbReference type="HAMAP-Rule" id="MF_00376"/>
    </source>
</evidence>
<dbReference type="InterPro" id="IPR001977">
    <property type="entry name" value="Depp_CoAkinase"/>
</dbReference>
<proteinExistence type="inferred from homology"/>
<dbReference type="InterPro" id="IPR027417">
    <property type="entry name" value="P-loop_NTPase"/>
</dbReference>
<dbReference type="PANTHER" id="PTHR10695">
    <property type="entry name" value="DEPHOSPHO-COA KINASE-RELATED"/>
    <property type="match status" value="1"/>
</dbReference>
<keyword evidence="5" id="KW-0963">Cytoplasm</keyword>
<gene>
    <name evidence="5" type="primary">coaE</name>
    <name evidence="7" type="ORF">DSW25_01635</name>
</gene>
<name>A0A073IK06_9RHOB</name>
<dbReference type="Proteomes" id="UP000027734">
    <property type="component" value="Unassembled WGS sequence"/>
</dbReference>
<keyword evidence="4 5" id="KW-0173">Coenzyme A biosynthesis</keyword>
<accession>A0A073IK06</accession>
<dbReference type="EMBL" id="JAMC01000001">
    <property type="protein sequence ID" value="KEJ90643.1"/>
    <property type="molecule type" value="Genomic_DNA"/>
</dbReference>
<comment type="similarity">
    <text evidence="1 5">Belongs to the CoaE family.</text>
</comment>
<dbReference type="PANTHER" id="PTHR10695:SF46">
    <property type="entry name" value="BIFUNCTIONAL COENZYME A SYNTHASE-RELATED"/>
    <property type="match status" value="1"/>
</dbReference>
<dbReference type="RefSeq" id="WP_025059021.1">
    <property type="nucleotide sequence ID" value="NZ_JAMC01000001.1"/>
</dbReference>
<keyword evidence="5" id="KW-0808">Transferase</keyword>
<dbReference type="AlphaFoldDB" id="A0A073IK06"/>
<dbReference type="GO" id="GO:0005737">
    <property type="term" value="C:cytoplasm"/>
    <property type="evidence" value="ECO:0007669"/>
    <property type="project" value="UniProtKB-SubCell"/>
</dbReference>
<dbReference type="Gene3D" id="3.40.50.300">
    <property type="entry name" value="P-loop containing nucleotide triphosphate hydrolases"/>
    <property type="match status" value="1"/>
</dbReference>
<evidence type="ECO:0000256" key="1">
    <source>
        <dbReference type="ARBA" id="ARBA00009018"/>
    </source>
</evidence>
<dbReference type="NCBIfam" id="TIGR00152">
    <property type="entry name" value="dephospho-CoA kinase"/>
    <property type="match status" value="1"/>
</dbReference>